<dbReference type="GO" id="GO:0016491">
    <property type="term" value="F:oxidoreductase activity"/>
    <property type="evidence" value="ECO:0007669"/>
    <property type="project" value="UniProtKB-KW"/>
</dbReference>
<gene>
    <name evidence="8" type="primary">fqoM/nuoM</name>
    <name evidence="8" type="ordered locus">TTX_0205</name>
</gene>
<feature type="domain" description="NADH:quinone oxidoreductase/Mrp antiporter transmembrane" evidence="7">
    <location>
        <begin position="109"/>
        <end position="317"/>
    </location>
</feature>
<name>G4RMU0_THETK</name>
<dbReference type="GeneID" id="11263217"/>
<evidence type="ECO:0000256" key="3">
    <source>
        <dbReference type="ARBA" id="ARBA00022692"/>
    </source>
</evidence>
<feature type="transmembrane region" description="Helical" evidence="6">
    <location>
        <begin position="88"/>
        <end position="104"/>
    </location>
</feature>
<keyword evidence="5 6" id="KW-0472">Membrane</keyword>
<feature type="transmembrane region" description="Helical" evidence="6">
    <location>
        <begin position="356"/>
        <end position="374"/>
    </location>
</feature>
<feature type="transmembrane region" description="Helical" evidence="6">
    <location>
        <begin position="171"/>
        <end position="194"/>
    </location>
</feature>
<dbReference type="KEGG" id="ttn:TTX_0205"/>
<feature type="transmembrane region" description="Helical" evidence="6">
    <location>
        <begin position="386"/>
        <end position="410"/>
    </location>
</feature>
<dbReference type="eggNOG" id="arCOG01537">
    <property type="taxonomic scope" value="Archaea"/>
</dbReference>
<feature type="transmembrane region" description="Helical" evidence="6">
    <location>
        <begin position="206"/>
        <end position="224"/>
    </location>
</feature>
<feature type="transmembrane region" description="Helical" evidence="6">
    <location>
        <begin position="110"/>
        <end position="131"/>
    </location>
</feature>
<evidence type="ECO:0000256" key="2">
    <source>
        <dbReference type="ARBA" id="ARBA00022475"/>
    </source>
</evidence>
<feature type="transmembrane region" description="Helical" evidence="6">
    <location>
        <begin position="51"/>
        <end position="76"/>
    </location>
</feature>
<dbReference type="InterPro" id="IPR003918">
    <property type="entry name" value="NADH_UbQ_OxRdtase"/>
</dbReference>
<dbReference type="RefSeq" id="WP_014126141.1">
    <property type="nucleotide sequence ID" value="NC_016070.1"/>
</dbReference>
<accession>G4RMU0</accession>
<dbReference type="GO" id="GO:0008137">
    <property type="term" value="F:NADH dehydrogenase (ubiquinone) activity"/>
    <property type="evidence" value="ECO:0007669"/>
    <property type="project" value="InterPro"/>
</dbReference>
<dbReference type="PRINTS" id="PR01437">
    <property type="entry name" value="NUOXDRDTASE4"/>
</dbReference>
<proteinExistence type="predicted"/>
<dbReference type="InterPro" id="IPR050586">
    <property type="entry name" value="CPA3_Na-H_Antiporter_D"/>
</dbReference>
<dbReference type="Proteomes" id="UP000002654">
    <property type="component" value="Chromosome"/>
</dbReference>
<feature type="transmembrane region" description="Helical" evidence="6">
    <location>
        <begin position="236"/>
        <end position="253"/>
    </location>
</feature>
<evidence type="ECO:0000313" key="8">
    <source>
        <dbReference type="EMBL" id="CCC80884.1"/>
    </source>
</evidence>
<evidence type="ECO:0000256" key="4">
    <source>
        <dbReference type="ARBA" id="ARBA00022989"/>
    </source>
</evidence>
<dbReference type="PaxDb" id="768679-TTX_0205"/>
<dbReference type="Pfam" id="PF00361">
    <property type="entry name" value="Proton_antipo_M"/>
    <property type="match status" value="1"/>
</dbReference>
<evidence type="ECO:0000256" key="5">
    <source>
        <dbReference type="ARBA" id="ARBA00023136"/>
    </source>
</evidence>
<feature type="transmembrane region" description="Helical" evidence="6">
    <location>
        <begin position="328"/>
        <end position="350"/>
    </location>
</feature>
<keyword evidence="4 6" id="KW-1133">Transmembrane helix</keyword>
<dbReference type="AlphaFoldDB" id="G4RMU0"/>
<dbReference type="OrthoDB" id="19089at2157"/>
<evidence type="ECO:0000259" key="7">
    <source>
        <dbReference type="Pfam" id="PF00361"/>
    </source>
</evidence>
<evidence type="ECO:0000313" key="9">
    <source>
        <dbReference type="Proteomes" id="UP000002654"/>
    </source>
</evidence>
<dbReference type="InterPro" id="IPR001750">
    <property type="entry name" value="ND/Mrp_TM"/>
</dbReference>
<organism evidence="8 9">
    <name type="scientific">Thermoproteus tenax (strain ATCC 35583 / DSM 2078 / JCM 9277 / NBRC 100435 / Kra 1)</name>
    <dbReference type="NCBI Taxonomy" id="768679"/>
    <lineage>
        <taxon>Archaea</taxon>
        <taxon>Thermoproteota</taxon>
        <taxon>Thermoprotei</taxon>
        <taxon>Thermoproteales</taxon>
        <taxon>Thermoproteaceae</taxon>
        <taxon>Thermoproteus</taxon>
    </lineage>
</organism>
<dbReference type="PANTHER" id="PTHR42703:SF1">
    <property type="entry name" value="NA(+)_H(+) ANTIPORTER SUBUNIT D1"/>
    <property type="match status" value="1"/>
</dbReference>
<dbReference type="STRING" id="768679.TTX_0205"/>
<feature type="transmembrane region" description="Helical" evidence="6">
    <location>
        <begin position="284"/>
        <end position="307"/>
    </location>
</feature>
<dbReference type="EMBL" id="FN869859">
    <property type="protein sequence ID" value="CCC80884.1"/>
    <property type="molecule type" value="Genomic_DNA"/>
</dbReference>
<dbReference type="PATRIC" id="fig|768679.9.peg.214"/>
<dbReference type="HOGENOM" id="CLU_627927_0_0_2"/>
<sequence>MIDALIFIGVVALALLGLRLGLAPSLASVALSLLLLGREIDIPPLPYIGAAKMYFGGLAEPFIATTAALGVLVLVYSREYARHHGYGPWFYGVLALYVISLELIPAFDNLIYVFIALELAVITSFILIYYFGYGDRRRIGLMYFIWSQIGSIAFLIGAALSGAFLPPYTLALLPASLAVLGLLVKMGTAGVHFWLPYAHAEAPTPLSALLSPIHVGLMSYWLYLLLPATPLPARDLALYGAATAIYGSLLVFRELDLKRALADSTIANMGLLVVAAALRDYSAVVLLFVGHALAKAAMFMVSGIGITTQNERRLGYMKLDRWTFVGSALGLVALAGVFGITLVGKALLAVSSPSSLAPALYLALFATAVYNFYIFDRLYRVGKSEVAAPVSMAVPMILASALPYVLLLAAPWI</sequence>
<dbReference type="EC" id="1.6.5.3" evidence="8"/>
<evidence type="ECO:0000256" key="1">
    <source>
        <dbReference type="ARBA" id="ARBA00004651"/>
    </source>
</evidence>
<keyword evidence="8" id="KW-0560">Oxidoreductase</keyword>
<dbReference type="PANTHER" id="PTHR42703">
    <property type="entry name" value="NADH DEHYDROGENASE"/>
    <property type="match status" value="1"/>
</dbReference>
<dbReference type="GO" id="GO:0042773">
    <property type="term" value="P:ATP synthesis coupled electron transport"/>
    <property type="evidence" value="ECO:0007669"/>
    <property type="project" value="InterPro"/>
</dbReference>
<dbReference type="GO" id="GO:0005886">
    <property type="term" value="C:plasma membrane"/>
    <property type="evidence" value="ECO:0007669"/>
    <property type="project" value="UniProtKB-SubCell"/>
</dbReference>
<evidence type="ECO:0000256" key="6">
    <source>
        <dbReference type="SAM" id="Phobius"/>
    </source>
</evidence>
<keyword evidence="3 6" id="KW-0812">Transmembrane</keyword>
<comment type="subcellular location">
    <subcellularLocation>
        <location evidence="1">Cell membrane</location>
        <topology evidence="1">Multi-pass membrane protein</topology>
    </subcellularLocation>
</comment>
<keyword evidence="2" id="KW-1003">Cell membrane</keyword>
<reference evidence="8 9" key="1">
    <citation type="journal article" date="2011" name="PLoS ONE">
        <title>The complete genome sequence of Thermoproteus tenax: a physiologically versatile member of the Crenarchaeota.</title>
        <authorList>
            <person name="Siebers B."/>
            <person name="Zaparty M."/>
            <person name="Raddatz G."/>
            <person name="Tjaden B."/>
            <person name="Albers S.V."/>
            <person name="Bell S.D."/>
            <person name="Blombach F."/>
            <person name="Kletzin A."/>
            <person name="Kyrpides N."/>
            <person name="Lanz C."/>
            <person name="Plagens A."/>
            <person name="Rampp M."/>
            <person name="Rosinus A."/>
            <person name="von Jan M."/>
            <person name="Makarova K.S."/>
            <person name="Klenk H.P."/>
            <person name="Schuster S.C."/>
            <person name="Hensel R."/>
        </authorList>
    </citation>
    <scope>NUCLEOTIDE SEQUENCE [LARGE SCALE GENOMIC DNA]</scope>
    <source>
        <strain evidence="9">ATCC 35583 / DSM 2078 / JCM 9277 / NBRC 100435 / Kra 1</strain>
    </source>
</reference>
<feature type="transmembrane region" description="Helical" evidence="6">
    <location>
        <begin position="143"/>
        <end position="165"/>
    </location>
</feature>
<keyword evidence="9" id="KW-1185">Reference proteome</keyword>
<protein>
    <submittedName>
        <fullName evidence="8">Ferredoxin:quinone oxidoreductase, complex I, subunit M</fullName>
        <ecNumber evidence="8">1.6.5.3</ecNumber>
    </submittedName>
</protein>